<keyword evidence="2" id="KW-1185">Reference proteome</keyword>
<name>A0ACC1H7S4_9FUNG</name>
<organism evidence="1 2">
    <name type="scientific">Spiromyces aspiralis</name>
    <dbReference type="NCBI Taxonomy" id="68401"/>
    <lineage>
        <taxon>Eukaryota</taxon>
        <taxon>Fungi</taxon>
        <taxon>Fungi incertae sedis</taxon>
        <taxon>Zoopagomycota</taxon>
        <taxon>Kickxellomycotina</taxon>
        <taxon>Kickxellomycetes</taxon>
        <taxon>Kickxellales</taxon>
        <taxon>Kickxellaceae</taxon>
        <taxon>Spiromyces</taxon>
    </lineage>
</organism>
<sequence length="317" mass="35361">DDDNDGGGPNEDDDALKKGATLFIRNLSFNTEEETLYEKFREFGKLRYCRIVVDNQTGQSRGTAFVSFWDPTDAKACLEAAETAKKVADIVDVTTASTKPVNVAGSRSVLLPEAPASLDATTRFTLDGRLLVVSRAVDRNKAAELAKENIKKRQKDKRNLYLLREGVVFPNTPAAKLMTPAEVNRHLTEYNSQKALLTKNPNLFISKTRLSIHNLPLSVDAKALREAGKTALAAFKREVNNKSRQPLSVEELAQGWNLKPRIVQSKIVHSKDRIDTKTNKPRSKGFGFIEFSTHVHALACLRYMNLKSPKEIFGKYA</sequence>
<comment type="caution">
    <text evidence="1">The sequence shown here is derived from an EMBL/GenBank/DDBJ whole genome shotgun (WGS) entry which is preliminary data.</text>
</comment>
<reference evidence="1" key="1">
    <citation type="submission" date="2022-06" db="EMBL/GenBank/DDBJ databases">
        <title>Phylogenomic reconstructions and comparative analyses of Kickxellomycotina fungi.</title>
        <authorList>
            <person name="Reynolds N.K."/>
            <person name="Stajich J.E."/>
            <person name="Barry K."/>
            <person name="Grigoriev I.V."/>
            <person name="Crous P."/>
            <person name="Smith M.E."/>
        </authorList>
    </citation>
    <scope>NUCLEOTIDE SEQUENCE</scope>
    <source>
        <strain evidence="1">RSA 2271</strain>
    </source>
</reference>
<gene>
    <name evidence="1" type="primary">NOP4_2</name>
    <name evidence="1" type="ORF">EV182_007096</name>
</gene>
<dbReference type="Proteomes" id="UP001145114">
    <property type="component" value="Unassembled WGS sequence"/>
</dbReference>
<protein>
    <submittedName>
        <fullName evidence="1">RNA recognition motif-containing protein</fullName>
    </submittedName>
</protein>
<dbReference type="EMBL" id="JAMZIH010008319">
    <property type="protein sequence ID" value="KAJ1672479.1"/>
    <property type="molecule type" value="Genomic_DNA"/>
</dbReference>
<feature type="non-terminal residue" evidence="1">
    <location>
        <position position="1"/>
    </location>
</feature>
<evidence type="ECO:0000313" key="2">
    <source>
        <dbReference type="Proteomes" id="UP001145114"/>
    </source>
</evidence>
<accession>A0ACC1H7S4</accession>
<proteinExistence type="predicted"/>
<evidence type="ECO:0000313" key="1">
    <source>
        <dbReference type="EMBL" id="KAJ1672479.1"/>
    </source>
</evidence>
<feature type="non-terminal residue" evidence="1">
    <location>
        <position position="317"/>
    </location>
</feature>